<dbReference type="EMBL" id="BKCJ011254464">
    <property type="protein sequence ID" value="GFD10770.1"/>
    <property type="molecule type" value="Genomic_DNA"/>
</dbReference>
<reference evidence="2" key="1">
    <citation type="journal article" date="2019" name="Sci. Rep.">
        <title>Draft genome of Tanacetum cinerariifolium, the natural source of mosquito coil.</title>
        <authorList>
            <person name="Yamashiro T."/>
            <person name="Shiraishi A."/>
            <person name="Satake H."/>
            <person name="Nakayama K."/>
        </authorList>
    </citation>
    <scope>NUCLEOTIDE SEQUENCE</scope>
</reference>
<proteinExistence type="predicted"/>
<feature type="non-terminal residue" evidence="2">
    <location>
        <position position="111"/>
    </location>
</feature>
<feature type="compositionally biased region" description="Acidic residues" evidence="1">
    <location>
        <begin position="76"/>
        <end position="85"/>
    </location>
</feature>
<protein>
    <submittedName>
        <fullName evidence="2">Uncharacterized protein</fullName>
    </submittedName>
</protein>
<comment type="caution">
    <text evidence="2">The sequence shown here is derived from an EMBL/GenBank/DDBJ whole genome shotgun (WGS) entry which is preliminary data.</text>
</comment>
<accession>A0A699TLR5</accession>
<organism evidence="2">
    <name type="scientific">Tanacetum cinerariifolium</name>
    <name type="common">Dalmatian daisy</name>
    <name type="synonym">Chrysanthemum cinerariifolium</name>
    <dbReference type="NCBI Taxonomy" id="118510"/>
    <lineage>
        <taxon>Eukaryota</taxon>
        <taxon>Viridiplantae</taxon>
        <taxon>Streptophyta</taxon>
        <taxon>Embryophyta</taxon>
        <taxon>Tracheophyta</taxon>
        <taxon>Spermatophyta</taxon>
        <taxon>Magnoliopsida</taxon>
        <taxon>eudicotyledons</taxon>
        <taxon>Gunneridae</taxon>
        <taxon>Pentapetalae</taxon>
        <taxon>asterids</taxon>
        <taxon>campanulids</taxon>
        <taxon>Asterales</taxon>
        <taxon>Asteraceae</taxon>
        <taxon>Asteroideae</taxon>
        <taxon>Anthemideae</taxon>
        <taxon>Anthemidinae</taxon>
        <taxon>Tanacetum</taxon>
    </lineage>
</organism>
<evidence type="ECO:0000256" key="1">
    <source>
        <dbReference type="SAM" id="MobiDB-lite"/>
    </source>
</evidence>
<dbReference type="AlphaFoldDB" id="A0A699TLR5"/>
<evidence type="ECO:0000313" key="2">
    <source>
        <dbReference type="EMBL" id="GFD10770.1"/>
    </source>
</evidence>
<sequence length="111" mass="12367">MPLRKRLCTAHTGTYELGESFTVAAARLREPGDEEEDESFDDEEDDDIYINWDEYLAPADSIVVTLPAVDHAPSAEETESFETDESAATPPPHPAYRITARMSIRPQTPIS</sequence>
<feature type="region of interest" description="Disordered" evidence="1">
    <location>
        <begin position="72"/>
        <end position="111"/>
    </location>
</feature>
<name>A0A699TLR5_TANCI</name>
<gene>
    <name evidence="2" type="ORF">Tci_882739</name>
</gene>